<proteinExistence type="predicted"/>
<comment type="caution">
    <text evidence="1">The sequence shown here is derived from an EMBL/GenBank/DDBJ whole genome shotgun (WGS) entry which is preliminary data.</text>
</comment>
<evidence type="ECO:0000313" key="2">
    <source>
        <dbReference type="Proteomes" id="UP001375539"/>
    </source>
</evidence>
<organism evidence="1 2">
    <name type="scientific">Streptomyces pratisoli</name>
    <dbReference type="NCBI Taxonomy" id="3139917"/>
    <lineage>
        <taxon>Bacteria</taxon>
        <taxon>Bacillati</taxon>
        <taxon>Actinomycetota</taxon>
        <taxon>Actinomycetes</taxon>
        <taxon>Kitasatosporales</taxon>
        <taxon>Streptomycetaceae</taxon>
        <taxon>Streptomyces</taxon>
    </lineage>
</organism>
<name>A0ACC6QB84_9ACTN</name>
<protein>
    <submittedName>
        <fullName evidence="1">Uncharacterized protein</fullName>
    </submittedName>
</protein>
<accession>A0ACC6QB84</accession>
<dbReference type="Proteomes" id="UP001375539">
    <property type="component" value="Unassembled WGS sequence"/>
</dbReference>
<evidence type="ECO:0000313" key="1">
    <source>
        <dbReference type="EMBL" id="MEJ8655616.1"/>
    </source>
</evidence>
<reference evidence="1" key="1">
    <citation type="submission" date="2024-03" db="EMBL/GenBank/DDBJ databases">
        <title>Novel Streptomyces species of biotechnological and ecological value are a feature of Machair soil.</title>
        <authorList>
            <person name="Prole J.R."/>
            <person name="Goodfellow M."/>
            <person name="Allenby N."/>
            <person name="Ward A.C."/>
        </authorList>
    </citation>
    <scope>NUCLEOTIDE SEQUENCE</scope>
    <source>
        <strain evidence="1">MS1.AVA.4</strain>
    </source>
</reference>
<keyword evidence="2" id="KW-1185">Reference proteome</keyword>
<dbReference type="EMBL" id="JBBKAI010000002">
    <property type="protein sequence ID" value="MEJ8655616.1"/>
    <property type="molecule type" value="Genomic_DNA"/>
</dbReference>
<gene>
    <name evidence="1" type="ORF">WKI58_03585</name>
</gene>
<sequence>MSAQGAPYASGPRPPGQEHSSEGANPLRRTSDRIESWCGRVLLFVLALGLPVASVSAGLAAYESSTRIVQAQSAERHALTARVVSDAEGDGARGGAKEVRQRAQVRWTGTDGKERTGIARVEAGATGGATVRVWVGPDGTLRSPPMTADNATATGWLVGGMTAVVVTAGAFGARAGMRRLLDRSRAARWDAEWDLVEPVWTGRFRR</sequence>